<protein>
    <submittedName>
        <fullName evidence="2">Chromosome-associated kinesin</fullName>
    </submittedName>
</protein>
<keyword evidence="3" id="KW-1185">Reference proteome</keyword>
<organism evidence="2 3">
    <name type="scientific">Gossypium australe</name>
    <dbReference type="NCBI Taxonomy" id="47621"/>
    <lineage>
        <taxon>Eukaryota</taxon>
        <taxon>Viridiplantae</taxon>
        <taxon>Streptophyta</taxon>
        <taxon>Embryophyta</taxon>
        <taxon>Tracheophyta</taxon>
        <taxon>Spermatophyta</taxon>
        <taxon>Magnoliopsida</taxon>
        <taxon>eudicotyledons</taxon>
        <taxon>Gunneridae</taxon>
        <taxon>Pentapetalae</taxon>
        <taxon>rosids</taxon>
        <taxon>malvids</taxon>
        <taxon>Malvales</taxon>
        <taxon>Malvaceae</taxon>
        <taxon>Malvoideae</taxon>
        <taxon>Gossypium</taxon>
    </lineage>
</organism>
<comment type="caution">
    <text evidence="2">The sequence shown here is derived from an EMBL/GenBank/DDBJ whole genome shotgun (WGS) entry which is preliminary data.</text>
</comment>
<reference evidence="3" key="1">
    <citation type="journal article" date="2019" name="Plant Biotechnol. J.">
        <title>Genome sequencing of the Australian wild diploid species Gossypium australe highlights disease resistance and delayed gland morphogenesis.</title>
        <authorList>
            <person name="Cai Y."/>
            <person name="Cai X."/>
            <person name="Wang Q."/>
            <person name="Wang P."/>
            <person name="Zhang Y."/>
            <person name="Cai C."/>
            <person name="Xu Y."/>
            <person name="Wang K."/>
            <person name="Zhou Z."/>
            <person name="Wang C."/>
            <person name="Geng S."/>
            <person name="Li B."/>
            <person name="Dong Q."/>
            <person name="Hou Y."/>
            <person name="Wang H."/>
            <person name="Ai P."/>
            <person name="Liu Z."/>
            <person name="Yi F."/>
            <person name="Sun M."/>
            <person name="An G."/>
            <person name="Cheng J."/>
            <person name="Zhang Y."/>
            <person name="Shi Q."/>
            <person name="Xie Y."/>
            <person name="Shi X."/>
            <person name="Chang Y."/>
            <person name="Huang F."/>
            <person name="Chen Y."/>
            <person name="Hong S."/>
            <person name="Mi L."/>
            <person name="Sun Q."/>
            <person name="Zhang L."/>
            <person name="Zhou B."/>
            <person name="Peng R."/>
            <person name="Zhang X."/>
            <person name="Liu F."/>
        </authorList>
    </citation>
    <scope>NUCLEOTIDE SEQUENCE [LARGE SCALE GENOMIC DNA]</scope>
    <source>
        <strain evidence="3">cv. PA1801</strain>
    </source>
</reference>
<dbReference type="AlphaFoldDB" id="A0A5B6WVK6"/>
<dbReference type="PANTHER" id="PTHR34554:SF2">
    <property type="entry name" value="RGS1-HXK1-INTERACTING PROTEIN 1"/>
    <property type="match status" value="1"/>
</dbReference>
<proteinExistence type="predicted"/>
<dbReference type="PANTHER" id="PTHR34554">
    <property type="entry name" value="RGS1-HXK1-INTERACTING PROTEIN 1"/>
    <property type="match status" value="1"/>
</dbReference>
<dbReference type="EMBL" id="SMMG02000001">
    <property type="protein sequence ID" value="KAA3485950.1"/>
    <property type="molecule type" value="Genomic_DNA"/>
</dbReference>
<name>A0A5B6WVK6_9ROSI</name>
<evidence type="ECO:0000256" key="1">
    <source>
        <dbReference type="SAM" id="MobiDB-lite"/>
    </source>
</evidence>
<evidence type="ECO:0000313" key="2">
    <source>
        <dbReference type="EMBL" id="KAA3485950.1"/>
    </source>
</evidence>
<evidence type="ECO:0000313" key="3">
    <source>
        <dbReference type="Proteomes" id="UP000325315"/>
    </source>
</evidence>
<dbReference type="InterPro" id="IPR053284">
    <property type="entry name" value="RGS1-HXK1_interactor"/>
</dbReference>
<accession>A0A5B6WVK6</accession>
<dbReference type="OrthoDB" id="1914410at2759"/>
<sequence length="250" mass="27623">MSEEEGREAATANVPAANSSTKPWVEELPTIESLIDSKDLAIRSAQSLFHNSSTHLRSFQDSLPQASSYYKSYEDAFFSKLKEGVMIAKENPGAAVGITLTAALCLMRVVGIVYVVVSRPDQESSLAILNDGLPPSSHLAQEGFYSVIRWVDFKVRRVEKNVKVLNLSVDLMKKESSKLLERAALAEKDMKRGQKELMNSGGQIHRLAKSVYKVEAEAVGMPKAHIFFIYIVCSPLVNSCWHLGSFGKLD</sequence>
<gene>
    <name evidence="2" type="ORF">EPI10_029913</name>
</gene>
<dbReference type="Proteomes" id="UP000325315">
    <property type="component" value="Unassembled WGS sequence"/>
</dbReference>
<feature type="region of interest" description="Disordered" evidence="1">
    <location>
        <begin position="1"/>
        <end position="21"/>
    </location>
</feature>